<dbReference type="GO" id="GO:0006817">
    <property type="term" value="P:phosphate ion transport"/>
    <property type="evidence" value="ECO:0007669"/>
    <property type="project" value="UniProtKB-KW"/>
</dbReference>
<feature type="domain" description="PhoU" evidence="8">
    <location>
        <begin position="19"/>
        <end position="106"/>
    </location>
</feature>
<dbReference type="AlphaFoldDB" id="A0A6B3TT69"/>
<evidence type="ECO:0000256" key="1">
    <source>
        <dbReference type="ARBA" id="ARBA00004496"/>
    </source>
</evidence>
<gene>
    <name evidence="9" type="primary">phoU</name>
    <name evidence="9" type="ORF">G4Z05_12510</name>
</gene>
<keyword evidence="10" id="KW-1185">Reference proteome</keyword>
<dbReference type="NCBIfam" id="TIGR02135">
    <property type="entry name" value="phoU_full"/>
    <property type="match status" value="1"/>
</dbReference>
<dbReference type="GO" id="GO:0005737">
    <property type="term" value="C:cytoplasm"/>
    <property type="evidence" value="ECO:0007669"/>
    <property type="project" value="UniProtKB-SubCell"/>
</dbReference>
<organism evidence="9 10">
    <name type="scientific">Neobacillus thermocopriae</name>
    <dbReference type="NCBI Taxonomy" id="1215031"/>
    <lineage>
        <taxon>Bacteria</taxon>
        <taxon>Bacillati</taxon>
        <taxon>Bacillota</taxon>
        <taxon>Bacilli</taxon>
        <taxon>Bacillales</taxon>
        <taxon>Bacillaceae</taxon>
        <taxon>Neobacillus</taxon>
    </lineage>
</organism>
<evidence type="ECO:0000256" key="5">
    <source>
        <dbReference type="ARBA" id="ARBA00022490"/>
    </source>
</evidence>
<dbReference type="PIRSF" id="PIRSF003107">
    <property type="entry name" value="PhoU"/>
    <property type="match status" value="1"/>
</dbReference>
<accession>A0A6B3TT69</accession>
<sequence length="219" mass="25062">MSIRSHFDKNLAQLKQMLVDMASQSENAIKEAMFSFFNQDMKKAKQVIARDYEIDEMEQEIHNKALQLITRESPVAKDLRKINVAIKVSSEIERIGDMAVNIAKSVIQIGKEKPVKEFGDILKMMELSLDMVRDALTAYYTEDISIAYQCAEKDDEVDQTFGKLVQKFLSYTPQDPNGMNQIIQLAFVCRFIERIADHSTNIAENVIFLETGERKNLNA</sequence>
<evidence type="ECO:0000313" key="10">
    <source>
        <dbReference type="Proteomes" id="UP000481621"/>
    </source>
</evidence>
<comment type="subcellular location">
    <subcellularLocation>
        <location evidence="1 7">Cytoplasm</location>
    </subcellularLocation>
</comment>
<dbReference type="PANTHER" id="PTHR42930">
    <property type="entry name" value="PHOSPHATE-SPECIFIC TRANSPORT SYSTEM ACCESSORY PROTEIN PHOU"/>
    <property type="match status" value="1"/>
</dbReference>
<dbReference type="Pfam" id="PF01895">
    <property type="entry name" value="PhoU"/>
    <property type="match status" value="2"/>
</dbReference>
<dbReference type="GO" id="GO:0045936">
    <property type="term" value="P:negative regulation of phosphate metabolic process"/>
    <property type="evidence" value="ECO:0007669"/>
    <property type="project" value="InterPro"/>
</dbReference>
<keyword evidence="6 7" id="KW-0592">Phosphate transport</keyword>
<evidence type="ECO:0000259" key="8">
    <source>
        <dbReference type="Pfam" id="PF01895"/>
    </source>
</evidence>
<evidence type="ECO:0000256" key="4">
    <source>
        <dbReference type="ARBA" id="ARBA00022448"/>
    </source>
</evidence>
<comment type="caution">
    <text evidence="9">The sequence shown here is derived from an EMBL/GenBank/DDBJ whole genome shotgun (WGS) entry which is preliminary data.</text>
</comment>
<dbReference type="InterPro" id="IPR038078">
    <property type="entry name" value="PhoU-like_sf"/>
</dbReference>
<evidence type="ECO:0000313" key="9">
    <source>
        <dbReference type="EMBL" id="NEX79678.1"/>
    </source>
</evidence>
<keyword evidence="4 7" id="KW-0813">Transport</keyword>
<evidence type="ECO:0000256" key="2">
    <source>
        <dbReference type="ARBA" id="ARBA00008107"/>
    </source>
</evidence>
<dbReference type="SUPFAM" id="SSF109755">
    <property type="entry name" value="PhoU-like"/>
    <property type="match status" value="1"/>
</dbReference>
<feature type="domain" description="PhoU" evidence="8">
    <location>
        <begin position="121"/>
        <end position="206"/>
    </location>
</feature>
<comment type="similarity">
    <text evidence="2 7">Belongs to the PhoU family.</text>
</comment>
<evidence type="ECO:0000256" key="3">
    <source>
        <dbReference type="ARBA" id="ARBA00011738"/>
    </source>
</evidence>
<proteinExistence type="inferred from homology"/>
<dbReference type="PANTHER" id="PTHR42930:SF3">
    <property type="entry name" value="PHOSPHATE-SPECIFIC TRANSPORT SYSTEM ACCESSORY PROTEIN PHOU"/>
    <property type="match status" value="1"/>
</dbReference>
<comment type="function">
    <text evidence="7">Plays a role in the regulation of phosphate uptake.</text>
</comment>
<dbReference type="GO" id="GO:0030643">
    <property type="term" value="P:intracellular phosphate ion homeostasis"/>
    <property type="evidence" value="ECO:0007669"/>
    <property type="project" value="InterPro"/>
</dbReference>
<protein>
    <recommendedName>
        <fullName evidence="7">Phosphate-specific transport system accessory protein PhoU</fullName>
    </recommendedName>
</protein>
<dbReference type="Proteomes" id="UP000481621">
    <property type="component" value="Unassembled WGS sequence"/>
</dbReference>
<dbReference type="Gene3D" id="1.20.58.220">
    <property type="entry name" value="Phosphate transport system protein phou homolog 2, domain 2"/>
    <property type="match status" value="1"/>
</dbReference>
<dbReference type="RefSeq" id="WP_038536154.1">
    <property type="nucleotide sequence ID" value="NZ_JAAIUV010000021.1"/>
</dbReference>
<comment type="subunit">
    <text evidence="3 7">Homodimer.</text>
</comment>
<dbReference type="InterPro" id="IPR026022">
    <property type="entry name" value="PhoU_dom"/>
</dbReference>
<keyword evidence="5 7" id="KW-0963">Cytoplasm</keyword>
<evidence type="ECO:0000256" key="6">
    <source>
        <dbReference type="ARBA" id="ARBA00022592"/>
    </source>
</evidence>
<name>A0A6B3TT69_9BACI</name>
<dbReference type="EMBL" id="JAAIUV010000021">
    <property type="protein sequence ID" value="NEX79678.1"/>
    <property type="molecule type" value="Genomic_DNA"/>
</dbReference>
<dbReference type="FunFam" id="1.20.58.220:FF:000004">
    <property type="entry name" value="Phosphate-specific transport system accessory protein PhoU"/>
    <property type="match status" value="1"/>
</dbReference>
<evidence type="ECO:0000256" key="7">
    <source>
        <dbReference type="PIRNR" id="PIRNR003107"/>
    </source>
</evidence>
<dbReference type="InterPro" id="IPR028366">
    <property type="entry name" value="PhoU"/>
</dbReference>
<reference evidence="9" key="1">
    <citation type="submission" date="2020-02" db="EMBL/GenBank/DDBJ databases">
        <title>Bacillus sedimentmangrovi sp. nov., isolated from sediment of the mangrove ecosystem.</title>
        <authorList>
            <person name="Liu G."/>
        </authorList>
    </citation>
    <scope>NUCLEOTIDE SEQUENCE [LARGE SCALE GENOMIC DNA]</scope>
    <source>
        <strain evidence="9">SgZ-7</strain>
    </source>
</reference>